<dbReference type="UniPathway" id="UPA00116"/>
<evidence type="ECO:0000256" key="3">
    <source>
        <dbReference type="PIRSR" id="PIRSR001359-1"/>
    </source>
</evidence>
<dbReference type="Proteomes" id="UP000219439">
    <property type="component" value="Unassembled WGS sequence"/>
</dbReference>
<dbReference type="AlphaFoldDB" id="A0A285PI23"/>
<keyword evidence="2" id="KW-0113">Calvin cycle</keyword>
<proteinExistence type="predicted"/>
<dbReference type="PANTHER" id="PTHR30304">
    <property type="entry name" value="D-TAGATOSE-1,6-BISPHOSPHATE ALDOLASE"/>
    <property type="match status" value="1"/>
</dbReference>
<dbReference type="InterPro" id="IPR013785">
    <property type="entry name" value="Aldolase_TIM"/>
</dbReference>
<feature type="binding site" evidence="4">
    <location>
        <position position="104"/>
    </location>
    <ligand>
        <name>Zn(2+)</name>
        <dbReference type="ChEBI" id="CHEBI:29105"/>
        <label>2</label>
    </ligand>
</feature>
<dbReference type="CDD" id="cd00947">
    <property type="entry name" value="TBP_aldolase_IIB"/>
    <property type="match status" value="1"/>
</dbReference>
<dbReference type="GO" id="GO:0008270">
    <property type="term" value="F:zinc ion binding"/>
    <property type="evidence" value="ECO:0007669"/>
    <property type="project" value="InterPro"/>
</dbReference>
<dbReference type="PANTHER" id="PTHR30304:SF0">
    <property type="entry name" value="D-TAGATOSE-1,6-BISPHOSPHATE ALDOLASE SUBUNIT GATY-RELATED"/>
    <property type="match status" value="1"/>
</dbReference>
<feature type="binding site" evidence="4">
    <location>
        <position position="83"/>
    </location>
    <ligand>
        <name>Zn(2+)</name>
        <dbReference type="ChEBI" id="CHEBI:29105"/>
        <label>1</label>
        <note>catalytic</note>
    </ligand>
</feature>
<name>A0A285PI23_9HYPH</name>
<dbReference type="InterPro" id="IPR050246">
    <property type="entry name" value="Class_II_FBP_aldolase"/>
</dbReference>
<protein>
    <submittedName>
        <fullName evidence="5">Fructose-bisphosphate aldolase</fullName>
    </submittedName>
</protein>
<accession>A0A285PI23</accession>
<keyword evidence="4" id="KW-0479">Metal-binding</keyword>
<evidence type="ECO:0000256" key="1">
    <source>
        <dbReference type="ARBA" id="ARBA00005215"/>
    </source>
</evidence>
<evidence type="ECO:0000313" key="5">
    <source>
        <dbReference type="EMBL" id="SNZ21375.1"/>
    </source>
</evidence>
<dbReference type="Pfam" id="PF01116">
    <property type="entry name" value="F_bP_aldolase"/>
    <property type="match status" value="1"/>
</dbReference>
<feature type="active site" description="Proton donor" evidence="3">
    <location>
        <position position="82"/>
    </location>
</feature>
<sequence>MPLATLKDVLAPAKEQGYAVAGFVVLGWEDARAYVRAAEATNSPVILQAGPGCRAHTPLEVLAPMFRHLAETASVDVVAHLDHGYEAADCFKAVDLGFSSVMFDGSKLAIEENIEITRSIADYAHKHGVSVEGEVGYVGYAEGANSAGTKVGEAALFARQSGADAMAISIGNVHLQQEQAAEIDFDLLRKIEADCDIPLVLHGGSGIPSAVRQKLAQSSHVSKFNIGTEVRMAFGKSLRDVLSDNPDMFDRISILKPTEEAVFEAAKQVIKPLLPRS</sequence>
<feature type="binding site" evidence="4">
    <location>
        <position position="174"/>
    </location>
    <ligand>
        <name>Zn(2+)</name>
        <dbReference type="ChEBI" id="CHEBI:29105"/>
        <label>1</label>
        <note>catalytic</note>
    </ligand>
</feature>
<gene>
    <name evidence="5" type="ORF">SAMN06265368_4495</name>
</gene>
<dbReference type="SUPFAM" id="SSF51569">
    <property type="entry name" value="Aldolase"/>
    <property type="match status" value="1"/>
</dbReference>
<organism evidence="5 6">
    <name type="scientific">Cohaesibacter gelatinilyticus</name>
    <dbReference type="NCBI Taxonomy" id="372072"/>
    <lineage>
        <taxon>Bacteria</taxon>
        <taxon>Pseudomonadati</taxon>
        <taxon>Pseudomonadota</taxon>
        <taxon>Alphaproteobacteria</taxon>
        <taxon>Hyphomicrobiales</taxon>
        <taxon>Cohaesibacteraceae</taxon>
    </lineage>
</organism>
<dbReference type="GO" id="GO:0019253">
    <property type="term" value="P:reductive pentose-phosphate cycle"/>
    <property type="evidence" value="ECO:0007669"/>
    <property type="project" value="UniProtKB-UniPathway"/>
</dbReference>
<feature type="binding site" evidence="4">
    <location>
        <position position="134"/>
    </location>
    <ligand>
        <name>Zn(2+)</name>
        <dbReference type="ChEBI" id="CHEBI:29105"/>
        <label>2</label>
    </ligand>
</feature>
<reference evidence="5 6" key="1">
    <citation type="submission" date="2017-09" db="EMBL/GenBank/DDBJ databases">
        <authorList>
            <person name="Ehlers B."/>
            <person name="Leendertz F.H."/>
        </authorList>
    </citation>
    <scope>NUCLEOTIDE SEQUENCE [LARGE SCALE GENOMIC DNA]</scope>
    <source>
        <strain evidence="5 6">DSM 18289</strain>
    </source>
</reference>
<dbReference type="InterPro" id="IPR000771">
    <property type="entry name" value="FBA_II"/>
</dbReference>
<feature type="binding site" evidence="4">
    <location>
        <position position="202"/>
    </location>
    <ligand>
        <name>Zn(2+)</name>
        <dbReference type="ChEBI" id="CHEBI:29105"/>
        <label>1</label>
        <note>catalytic</note>
    </ligand>
</feature>
<dbReference type="Gene3D" id="3.20.20.70">
    <property type="entry name" value="Aldolase class I"/>
    <property type="match status" value="1"/>
</dbReference>
<evidence type="ECO:0000256" key="2">
    <source>
        <dbReference type="ARBA" id="ARBA00022567"/>
    </source>
</evidence>
<dbReference type="EMBL" id="OBEL01000008">
    <property type="protein sequence ID" value="SNZ21375.1"/>
    <property type="molecule type" value="Genomic_DNA"/>
</dbReference>
<keyword evidence="4" id="KW-0862">Zinc</keyword>
<evidence type="ECO:0000313" key="6">
    <source>
        <dbReference type="Proteomes" id="UP000219439"/>
    </source>
</evidence>
<dbReference type="RefSeq" id="WP_097155757.1">
    <property type="nucleotide sequence ID" value="NZ_OBEL01000008.1"/>
</dbReference>
<comment type="cofactor">
    <cofactor evidence="4">
        <name>Zn(2+)</name>
        <dbReference type="ChEBI" id="CHEBI:29105"/>
    </cofactor>
    <text evidence="4">Binds 2 Zn(2+) ions per subunit. One is catalytic and the other provides a structural contribution.</text>
</comment>
<dbReference type="OrthoDB" id="9803995at2"/>
<dbReference type="PIRSF" id="PIRSF001359">
    <property type="entry name" value="F_bP_aldolase_II"/>
    <property type="match status" value="1"/>
</dbReference>
<keyword evidence="6" id="KW-1185">Reference proteome</keyword>
<comment type="pathway">
    <text evidence="1">Carbohydrate biosynthesis; Calvin cycle.</text>
</comment>
<evidence type="ECO:0000256" key="4">
    <source>
        <dbReference type="PIRSR" id="PIRSR001359-3"/>
    </source>
</evidence>
<dbReference type="GO" id="GO:0016832">
    <property type="term" value="F:aldehyde-lyase activity"/>
    <property type="evidence" value="ECO:0007669"/>
    <property type="project" value="InterPro"/>
</dbReference>